<evidence type="ECO:0000313" key="1">
    <source>
        <dbReference type="EMBL" id="OEO31979.1"/>
    </source>
</evidence>
<protein>
    <recommendedName>
        <fullName evidence="3">DUF1127 domain-containing protein</fullName>
    </recommendedName>
</protein>
<dbReference type="RefSeq" id="WP_069908877.1">
    <property type="nucleotide sequence ID" value="NZ_LAJE02000107.1"/>
</dbReference>
<organism evidence="1 2">
    <name type="scientific">Devosia insulae DS-56</name>
    <dbReference type="NCBI Taxonomy" id="1116389"/>
    <lineage>
        <taxon>Bacteria</taxon>
        <taxon>Pseudomonadati</taxon>
        <taxon>Pseudomonadota</taxon>
        <taxon>Alphaproteobacteria</taxon>
        <taxon>Hyphomicrobiales</taxon>
        <taxon>Devosiaceae</taxon>
        <taxon>Devosia</taxon>
    </lineage>
</organism>
<dbReference type="OrthoDB" id="7951278at2"/>
<evidence type="ECO:0000313" key="2">
    <source>
        <dbReference type="Proteomes" id="UP000095463"/>
    </source>
</evidence>
<dbReference type="EMBL" id="LAJE02000107">
    <property type="protein sequence ID" value="OEO31979.1"/>
    <property type="molecule type" value="Genomic_DNA"/>
</dbReference>
<dbReference type="AlphaFoldDB" id="A0A1E5XTQ6"/>
<proteinExistence type="predicted"/>
<sequence>MSLMSAAHEDAPRSSLAAVAIRALASSFIAWRQQRSRRLAMLSLMELEPWRLDDLGISIDAVRDALDARH</sequence>
<dbReference type="Proteomes" id="UP000095463">
    <property type="component" value="Unassembled WGS sequence"/>
</dbReference>
<evidence type="ECO:0008006" key="3">
    <source>
        <dbReference type="Google" id="ProtNLM"/>
    </source>
</evidence>
<gene>
    <name evidence="1" type="ORF">VW23_013840</name>
</gene>
<keyword evidence="2" id="KW-1185">Reference proteome</keyword>
<reference evidence="1 2" key="1">
    <citation type="journal article" date="2015" name="Genome Announc.">
        <title>Genome Assemblies of Three Soil-Associated Devosia species: D. insulae, D. limi, and D. soli.</title>
        <authorList>
            <person name="Hassan Y.I."/>
            <person name="Lepp D."/>
            <person name="Zhou T."/>
        </authorList>
    </citation>
    <scope>NUCLEOTIDE SEQUENCE [LARGE SCALE GENOMIC DNA]</scope>
    <source>
        <strain evidence="1 2">DS-56</strain>
    </source>
</reference>
<accession>A0A1E5XTQ6</accession>
<comment type="caution">
    <text evidence="1">The sequence shown here is derived from an EMBL/GenBank/DDBJ whole genome shotgun (WGS) entry which is preliminary data.</text>
</comment>
<name>A0A1E5XTQ6_9HYPH</name>